<evidence type="ECO:0000256" key="1">
    <source>
        <dbReference type="ARBA" id="ARBA00004651"/>
    </source>
</evidence>
<feature type="transmembrane region" description="Helical" evidence="12">
    <location>
        <begin position="243"/>
        <end position="268"/>
    </location>
</feature>
<dbReference type="Pfam" id="PF02737">
    <property type="entry name" value="3HCDH_N"/>
    <property type="match status" value="1"/>
</dbReference>
<evidence type="ECO:0000256" key="6">
    <source>
        <dbReference type="ARBA" id="ARBA00022741"/>
    </source>
</evidence>
<protein>
    <submittedName>
        <fullName evidence="14">ABC-type branched-chain amino acid transport system, ATPase component</fullName>
    </submittedName>
</protein>
<keyword evidence="15" id="KW-1185">Reference proteome</keyword>
<dbReference type="Pfam" id="PF02653">
    <property type="entry name" value="BPD_transp_2"/>
    <property type="match status" value="1"/>
</dbReference>
<keyword evidence="11 12" id="KW-0472">Membrane</keyword>
<keyword evidence="5 12" id="KW-0812">Transmembrane</keyword>
<dbReference type="InterPro" id="IPR001851">
    <property type="entry name" value="ABC_transp_permease"/>
</dbReference>
<evidence type="ECO:0000313" key="15">
    <source>
        <dbReference type="Proteomes" id="UP000199125"/>
    </source>
</evidence>
<evidence type="ECO:0000256" key="2">
    <source>
        <dbReference type="ARBA" id="ARBA00005417"/>
    </source>
</evidence>
<dbReference type="GO" id="GO:0016887">
    <property type="term" value="F:ATP hydrolysis activity"/>
    <property type="evidence" value="ECO:0007669"/>
    <property type="project" value="InterPro"/>
</dbReference>
<evidence type="ECO:0000313" key="14">
    <source>
        <dbReference type="EMBL" id="SEH88369.1"/>
    </source>
</evidence>
<dbReference type="Pfam" id="PF00725">
    <property type="entry name" value="3HCDH"/>
    <property type="match status" value="1"/>
</dbReference>
<dbReference type="InterPro" id="IPR017871">
    <property type="entry name" value="ABC_transporter-like_CS"/>
</dbReference>
<dbReference type="GO" id="GO:0015807">
    <property type="term" value="P:L-amino acid transport"/>
    <property type="evidence" value="ECO:0007669"/>
    <property type="project" value="TreeGrafter"/>
</dbReference>
<dbReference type="CDD" id="cd03219">
    <property type="entry name" value="ABC_Mj1267_LivG_branched"/>
    <property type="match status" value="1"/>
</dbReference>
<keyword evidence="4" id="KW-1003">Cell membrane</keyword>
<evidence type="ECO:0000256" key="8">
    <source>
        <dbReference type="ARBA" id="ARBA00022970"/>
    </source>
</evidence>
<dbReference type="Pfam" id="PF00005">
    <property type="entry name" value="ABC_tran"/>
    <property type="match status" value="1"/>
</dbReference>
<dbReference type="SMART" id="SM00382">
    <property type="entry name" value="AAA"/>
    <property type="match status" value="2"/>
</dbReference>
<evidence type="ECO:0000256" key="12">
    <source>
        <dbReference type="SAM" id="Phobius"/>
    </source>
</evidence>
<feature type="transmembrane region" description="Helical" evidence="12">
    <location>
        <begin position="280"/>
        <end position="301"/>
    </location>
</feature>
<comment type="subcellular location">
    <subcellularLocation>
        <location evidence="1">Cell membrane</location>
        <topology evidence="1">Multi-pass membrane protein</topology>
    </subcellularLocation>
</comment>
<dbReference type="Gene3D" id="3.40.50.720">
    <property type="entry name" value="NAD(P)-binding Rossmann-like Domain"/>
    <property type="match status" value="1"/>
</dbReference>
<evidence type="ECO:0000256" key="4">
    <source>
        <dbReference type="ARBA" id="ARBA00022475"/>
    </source>
</evidence>
<sequence length="1015" mass="107720">MRIHPLLIAAAALAALPFALQWIGLTTTSAVEVVIFAVAAMGLNLLSGYTGLVSFGHGAWFGLGAYAAALAARALPGHAFWLPLAAALAVSAVLAAGFGVLMLRRRGVYFSLMTLALSALGFTIAFRWTSLTGGENGLGGVERPAWGGFDLNNNMNFYIVTALIALAVAFGLWRLVNAPLGRVLEAIRENQTRAMALGFPVVRYKLAAFVTSASVTALAGALLMFKNRMTSAEPMSVAFSGELLAMAVIGGMRGFLGPALGALFYVFFREYLSMWTENWLFWFGLVFVGFVMFAPQGLVGIGRQVMARLRPGPTLAAAMADRRATALPLPAMLRRDGAPGPDEVLKADEIAKSFGGLKAVDGVSLTVRDRTLHALIGPNGAGKTTAFNLLTGMLRPDAGRVTLEGAEIAGQSADEIARQGIGRSFQITSLFPELTVFENVRLAVQSTDPQRMNAWRSAAAIERVNAQAREIIEWVGLGGMESARAGSLSYGGQRLLDLGLALATPPRILLADEPLAGLSVAERERVGNLIKQVSQDVPVLLVEHDIDRVFSLADHVTVMNEGKVLLDGDVAAARSSGKVQEIYIGSGTSAVAATAHHGQAGTETLCRLEGVNVHYGKSHILHDVGFDIRKGEILALLGRNGAGKSTLLKAMIGIAPVSSGTITLDGQQISGLPPAAVARAGVGYVPQGRGLFAGMTVRDNLELGRIRRRTGAGTHWSDEEILEYFPRLAERMETEADRLSGGEQQMADLLRDMLQEAGNDPRAAASVTTCDSMEQALDGVALVQESGPEVLEIKRELFGRLDAAAAPGVILASSSSALVASQFADGLAGAGRCIVGHPVNPPHVVPVVELCPSPQTEPWVLPRAEAIYRAAGQVPAVLNREIPGFVLNRLQAVLLAESLRLVAEGVCSVQALDDTMRHGLGRRWTLMGPLETISLNAPEGVLDYMRRYGPTMARLADDGAGARAFSEPAAAAAVAAAFPETDPQAIRDRTAWRDRELAALDRHLRSRIVSTTDKD</sequence>
<feature type="domain" description="ABC transporter" evidence="13">
    <location>
        <begin position="345"/>
        <end position="586"/>
    </location>
</feature>
<dbReference type="Proteomes" id="UP000199125">
    <property type="component" value="Unassembled WGS sequence"/>
</dbReference>
<evidence type="ECO:0000256" key="11">
    <source>
        <dbReference type="ARBA" id="ARBA00023136"/>
    </source>
</evidence>
<feature type="domain" description="ABC transporter" evidence="13">
    <location>
        <begin position="606"/>
        <end position="847"/>
    </location>
</feature>
<dbReference type="InterPro" id="IPR027417">
    <property type="entry name" value="P-loop_NTPase"/>
</dbReference>
<keyword evidence="6" id="KW-0547">Nucleotide-binding</keyword>
<comment type="similarity">
    <text evidence="2">Belongs to the ABC transporter superfamily.</text>
</comment>
<dbReference type="RefSeq" id="WP_218139088.1">
    <property type="nucleotide sequence ID" value="NZ_FNXG01000002.1"/>
</dbReference>
<dbReference type="InterPro" id="IPR006176">
    <property type="entry name" value="3-OHacyl-CoA_DH_NAD-bd"/>
</dbReference>
<dbReference type="PANTHER" id="PTHR43820:SF4">
    <property type="entry name" value="HIGH-AFFINITY BRANCHED-CHAIN AMINO ACID TRANSPORT ATP-BINDING PROTEIN LIVF"/>
    <property type="match status" value="1"/>
</dbReference>
<evidence type="ECO:0000256" key="5">
    <source>
        <dbReference type="ARBA" id="ARBA00022692"/>
    </source>
</evidence>
<dbReference type="InterPro" id="IPR003593">
    <property type="entry name" value="AAA+_ATPase"/>
</dbReference>
<reference evidence="15" key="1">
    <citation type="submission" date="2016-10" db="EMBL/GenBank/DDBJ databases">
        <authorList>
            <person name="Varghese N."/>
            <person name="Submissions S."/>
        </authorList>
    </citation>
    <scope>NUCLEOTIDE SEQUENCE [LARGE SCALE GENOMIC DNA]</scope>
    <source>
        <strain evidence="15">DSM 11593</strain>
    </source>
</reference>
<dbReference type="PROSITE" id="PS50893">
    <property type="entry name" value="ABC_TRANSPORTER_2"/>
    <property type="match status" value="2"/>
</dbReference>
<dbReference type="EMBL" id="FNXG01000002">
    <property type="protein sequence ID" value="SEH88369.1"/>
    <property type="molecule type" value="Genomic_DNA"/>
</dbReference>
<evidence type="ECO:0000259" key="13">
    <source>
        <dbReference type="PROSITE" id="PS50893"/>
    </source>
</evidence>
<evidence type="ECO:0000256" key="10">
    <source>
        <dbReference type="ARBA" id="ARBA00023002"/>
    </source>
</evidence>
<feature type="transmembrane region" description="Helical" evidence="12">
    <location>
        <begin position="31"/>
        <end position="52"/>
    </location>
</feature>
<dbReference type="GO" id="GO:0006631">
    <property type="term" value="P:fatty acid metabolic process"/>
    <property type="evidence" value="ECO:0007669"/>
    <property type="project" value="InterPro"/>
</dbReference>
<name>A0A1H6LTK7_9RHOB</name>
<dbReference type="PANTHER" id="PTHR43820">
    <property type="entry name" value="HIGH-AFFINITY BRANCHED-CHAIN AMINO ACID TRANSPORT ATP-BINDING PROTEIN LIVF"/>
    <property type="match status" value="1"/>
</dbReference>
<keyword evidence="7" id="KW-0067">ATP-binding</keyword>
<dbReference type="PROSITE" id="PS00211">
    <property type="entry name" value="ABC_TRANSPORTER_1"/>
    <property type="match status" value="1"/>
</dbReference>
<evidence type="ECO:0000256" key="3">
    <source>
        <dbReference type="ARBA" id="ARBA00022448"/>
    </source>
</evidence>
<keyword evidence="10" id="KW-0560">Oxidoreductase</keyword>
<dbReference type="SUPFAM" id="SSF51735">
    <property type="entry name" value="NAD(P)-binding Rossmann-fold domains"/>
    <property type="match status" value="1"/>
</dbReference>
<dbReference type="AlphaFoldDB" id="A0A1H6LTK7"/>
<dbReference type="InterPro" id="IPR003439">
    <property type="entry name" value="ABC_transporter-like_ATP-bd"/>
</dbReference>
<keyword evidence="8" id="KW-0029">Amino-acid transport</keyword>
<proteinExistence type="inferred from homology"/>
<accession>A0A1H6LTK7</accession>
<dbReference type="GO" id="GO:0070403">
    <property type="term" value="F:NAD+ binding"/>
    <property type="evidence" value="ECO:0007669"/>
    <property type="project" value="InterPro"/>
</dbReference>
<dbReference type="GO" id="GO:0015658">
    <property type="term" value="F:branched-chain amino acid transmembrane transporter activity"/>
    <property type="evidence" value="ECO:0007669"/>
    <property type="project" value="InterPro"/>
</dbReference>
<dbReference type="InterPro" id="IPR006108">
    <property type="entry name" value="3HC_DH_C"/>
</dbReference>
<dbReference type="GO" id="GO:0005886">
    <property type="term" value="C:plasma membrane"/>
    <property type="evidence" value="ECO:0007669"/>
    <property type="project" value="UniProtKB-SubCell"/>
</dbReference>
<dbReference type="STRING" id="65735.SAMN04488075_1614"/>
<dbReference type="SUPFAM" id="SSF48179">
    <property type="entry name" value="6-phosphogluconate dehydrogenase C-terminal domain-like"/>
    <property type="match status" value="1"/>
</dbReference>
<dbReference type="GO" id="GO:0016616">
    <property type="term" value="F:oxidoreductase activity, acting on the CH-OH group of donors, NAD or NADP as acceptor"/>
    <property type="evidence" value="ECO:0007669"/>
    <property type="project" value="InterPro"/>
</dbReference>
<evidence type="ECO:0000256" key="9">
    <source>
        <dbReference type="ARBA" id="ARBA00022989"/>
    </source>
</evidence>
<organism evidence="14 15">
    <name type="scientific">Paracoccus alkenifer</name>
    <dbReference type="NCBI Taxonomy" id="65735"/>
    <lineage>
        <taxon>Bacteria</taxon>
        <taxon>Pseudomonadati</taxon>
        <taxon>Pseudomonadota</taxon>
        <taxon>Alphaproteobacteria</taxon>
        <taxon>Rhodobacterales</taxon>
        <taxon>Paracoccaceae</taxon>
        <taxon>Paracoccus</taxon>
    </lineage>
</organism>
<dbReference type="InterPro" id="IPR052156">
    <property type="entry name" value="BCAA_Transport_ATP-bd_LivF"/>
</dbReference>
<dbReference type="SUPFAM" id="SSF52540">
    <property type="entry name" value="P-loop containing nucleoside triphosphate hydrolases"/>
    <property type="match status" value="2"/>
</dbReference>
<dbReference type="CDD" id="cd06581">
    <property type="entry name" value="TM_PBP1_LivM_like"/>
    <property type="match status" value="1"/>
</dbReference>
<dbReference type="Gene3D" id="3.40.50.300">
    <property type="entry name" value="P-loop containing nucleotide triphosphate hydrolases"/>
    <property type="match status" value="2"/>
</dbReference>
<dbReference type="InterPro" id="IPR043428">
    <property type="entry name" value="LivM-like"/>
</dbReference>
<dbReference type="Gene3D" id="1.10.1040.10">
    <property type="entry name" value="N-(1-d-carboxylethyl)-l-norvaline Dehydrogenase, domain 2"/>
    <property type="match status" value="1"/>
</dbReference>
<dbReference type="GO" id="GO:0005524">
    <property type="term" value="F:ATP binding"/>
    <property type="evidence" value="ECO:0007669"/>
    <property type="project" value="UniProtKB-KW"/>
</dbReference>
<keyword evidence="3" id="KW-0813">Transport</keyword>
<dbReference type="InterPro" id="IPR036291">
    <property type="entry name" value="NAD(P)-bd_dom_sf"/>
</dbReference>
<evidence type="ECO:0000256" key="7">
    <source>
        <dbReference type="ARBA" id="ARBA00022840"/>
    </source>
</evidence>
<feature type="transmembrane region" description="Helical" evidence="12">
    <location>
        <begin position="108"/>
        <end position="128"/>
    </location>
</feature>
<feature type="transmembrane region" description="Helical" evidence="12">
    <location>
        <begin position="197"/>
        <end position="223"/>
    </location>
</feature>
<feature type="transmembrane region" description="Helical" evidence="12">
    <location>
        <begin position="81"/>
        <end position="101"/>
    </location>
</feature>
<dbReference type="InterPro" id="IPR008927">
    <property type="entry name" value="6-PGluconate_DH-like_C_sf"/>
</dbReference>
<feature type="transmembrane region" description="Helical" evidence="12">
    <location>
        <begin position="157"/>
        <end position="176"/>
    </location>
</feature>
<gene>
    <name evidence="14" type="ORF">SAMN04488075_1614</name>
</gene>
<keyword evidence="9 12" id="KW-1133">Transmembrane helix</keyword>
<dbReference type="InterPro" id="IPR013328">
    <property type="entry name" value="6PGD_dom2"/>
</dbReference>